<dbReference type="PANTHER" id="PTHR23416">
    <property type="entry name" value="SIALIC ACID SYNTHASE-RELATED"/>
    <property type="match status" value="1"/>
</dbReference>
<dbReference type="PANTHER" id="PTHR23416:SF23">
    <property type="entry name" value="ACETYLTRANSFERASE C18B11.09C-RELATED"/>
    <property type="match status" value="1"/>
</dbReference>
<dbReference type="Proteomes" id="UP000176854">
    <property type="component" value="Unassembled WGS sequence"/>
</dbReference>
<dbReference type="Gene3D" id="2.160.10.10">
    <property type="entry name" value="Hexapeptide repeat proteins"/>
    <property type="match status" value="1"/>
</dbReference>
<sequence length="200" mass="22591">MRILIDFWVFLCTLTGYIPSHTIRLWLYRYLFRVVIGRDTFIHWRARFNNPSGVLIGHNSVIGNDVFLDGRFKRDLKSGSPTLLVYLRDWFDTNRYKPLVIGNNVSIAGFVHIYTMEHDIDSPTFAEQASPVVIKDYAVIGTRVTILPGVTIGTGAVVATGAVVTADVPDFTVVGGVPAKPIRKRASVLRYKLKFFRLFQ</sequence>
<dbReference type="GO" id="GO:0008374">
    <property type="term" value="F:O-acyltransferase activity"/>
    <property type="evidence" value="ECO:0007669"/>
    <property type="project" value="TreeGrafter"/>
</dbReference>
<reference evidence="4 5" key="1">
    <citation type="journal article" date="2016" name="Nat. Commun.">
        <title>Thousands of microbial genomes shed light on interconnected biogeochemical processes in an aquifer system.</title>
        <authorList>
            <person name="Anantharaman K."/>
            <person name="Brown C.T."/>
            <person name="Hug L.A."/>
            <person name="Sharon I."/>
            <person name="Castelle C.J."/>
            <person name="Probst A.J."/>
            <person name="Thomas B.C."/>
            <person name="Singh A."/>
            <person name="Wilkins M.J."/>
            <person name="Karaoz U."/>
            <person name="Brodie E.L."/>
            <person name="Williams K.H."/>
            <person name="Hubbard S.S."/>
            <person name="Banfield J.F."/>
        </authorList>
    </citation>
    <scope>NUCLEOTIDE SEQUENCE [LARGE SCALE GENOMIC DNA]</scope>
</reference>
<protein>
    <recommendedName>
        <fullName evidence="6">Acetyltransferase</fullName>
    </recommendedName>
</protein>
<dbReference type="InterPro" id="IPR011004">
    <property type="entry name" value="Trimer_LpxA-like_sf"/>
</dbReference>
<dbReference type="PROSITE" id="PS00101">
    <property type="entry name" value="HEXAPEP_TRANSFERASES"/>
    <property type="match status" value="1"/>
</dbReference>
<gene>
    <name evidence="4" type="ORF">A2154_00165</name>
</gene>
<name>A0A1F5ZCB0_9BACT</name>
<evidence type="ECO:0000256" key="1">
    <source>
        <dbReference type="ARBA" id="ARBA00007274"/>
    </source>
</evidence>
<comment type="caution">
    <text evidence="4">The sequence shown here is derived from an EMBL/GenBank/DDBJ whole genome shotgun (WGS) entry which is preliminary data.</text>
</comment>
<dbReference type="GO" id="GO:0005829">
    <property type="term" value="C:cytosol"/>
    <property type="evidence" value="ECO:0007669"/>
    <property type="project" value="TreeGrafter"/>
</dbReference>
<comment type="similarity">
    <text evidence="1">Belongs to the transferase hexapeptide repeat family.</text>
</comment>
<evidence type="ECO:0000313" key="4">
    <source>
        <dbReference type="EMBL" id="OGG10126.1"/>
    </source>
</evidence>
<dbReference type="InterPro" id="IPR051159">
    <property type="entry name" value="Hexapeptide_acetyltransf"/>
</dbReference>
<dbReference type="CDD" id="cd04647">
    <property type="entry name" value="LbH_MAT_like"/>
    <property type="match status" value="1"/>
</dbReference>
<dbReference type="SUPFAM" id="SSF51161">
    <property type="entry name" value="Trimeric LpxA-like enzymes"/>
    <property type="match status" value="1"/>
</dbReference>
<dbReference type="AlphaFoldDB" id="A0A1F5ZCB0"/>
<dbReference type="InterPro" id="IPR018357">
    <property type="entry name" value="Hexapep_transf_CS"/>
</dbReference>
<evidence type="ECO:0000256" key="3">
    <source>
        <dbReference type="ARBA" id="ARBA00022737"/>
    </source>
</evidence>
<evidence type="ECO:0000313" key="5">
    <source>
        <dbReference type="Proteomes" id="UP000176854"/>
    </source>
</evidence>
<dbReference type="Pfam" id="PF14602">
    <property type="entry name" value="Hexapep_2"/>
    <property type="match status" value="1"/>
</dbReference>
<evidence type="ECO:0008006" key="6">
    <source>
        <dbReference type="Google" id="ProtNLM"/>
    </source>
</evidence>
<organism evidence="4 5">
    <name type="scientific">Candidatus Gottesmanbacteria bacterium RBG_16_43_7</name>
    <dbReference type="NCBI Taxonomy" id="1798373"/>
    <lineage>
        <taxon>Bacteria</taxon>
        <taxon>Candidatus Gottesmaniibacteriota</taxon>
    </lineage>
</organism>
<dbReference type="STRING" id="1798373.A2154_00165"/>
<dbReference type="InterPro" id="IPR001451">
    <property type="entry name" value="Hexapep"/>
</dbReference>
<proteinExistence type="inferred from homology"/>
<dbReference type="EMBL" id="MFJC01000004">
    <property type="protein sequence ID" value="OGG10126.1"/>
    <property type="molecule type" value="Genomic_DNA"/>
</dbReference>
<accession>A0A1F5ZCB0</accession>
<dbReference type="Pfam" id="PF00132">
    <property type="entry name" value="Hexapep"/>
    <property type="match status" value="1"/>
</dbReference>
<evidence type="ECO:0000256" key="2">
    <source>
        <dbReference type="ARBA" id="ARBA00022679"/>
    </source>
</evidence>
<keyword evidence="2" id="KW-0808">Transferase</keyword>
<keyword evidence="3" id="KW-0677">Repeat</keyword>